<evidence type="ECO:0000313" key="1">
    <source>
        <dbReference type="EnsemblPlants" id="OB07G29570.1"/>
    </source>
</evidence>
<sequence>MLEQNLTHIYALFVNWPAHLEVLILYLLSVAPSVQTSTTKWLSLCHVYSLS</sequence>
<dbReference type="EnsemblPlants" id="OB07G29570.1">
    <property type="protein sequence ID" value="OB07G29570.1"/>
    <property type="gene ID" value="OB07G29570"/>
</dbReference>
<organism evidence="1">
    <name type="scientific">Oryza brachyantha</name>
    <name type="common">malo sina</name>
    <dbReference type="NCBI Taxonomy" id="4533"/>
    <lineage>
        <taxon>Eukaryota</taxon>
        <taxon>Viridiplantae</taxon>
        <taxon>Streptophyta</taxon>
        <taxon>Embryophyta</taxon>
        <taxon>Tracheophyta</taxon>
        <taxon>Spermatophyta</taxon>
        <taxon>Magnoliopsida</taxon>
        <taxon>Liliopsida</taxon>
        <taxon>Poales</taxon>
        <taxon>Poaceae</taxon>
        <taxon>BOP clade</taxon>
        <taxon>Oryzoideae</taxon>
        <taxon>Oryzeae</taxon>
        <taxon>Oryzinae</taxon>
        <taxon>Oryza</taxon>
    </lineage>
</organism>
<dbReference type="Gramene" id="OB07G29570.1">
    <property type="protein sequence ID" value="OB07G29570.1"/>
    <property type="gene ID" value="OB07G29570"/>
</dbReference>
<reference evidence="1" key="2">
    <citation type="submission" date="2013-04" db="UniProtKB">
        <authorList>
            <consortium name="EnsemblPlants"/>
        </authorList>
    </citation>
    <scope>IDENTIFICATION</scope>
</reference>
<evidence type="ECO:0000313" key="2">
    <source>
        <dbReference type="Proteomes" id="UP000006038"/>
    </source>
</evidence>
<name>J3MNH5_ORYBR</name>
<proteinExistence type="predicted"/>
<keyword evidence="2" id="KW-1185">Reference proteome</keyword>
<reference evidence="1" key="1">
    <citation type="journal article" date="2013" name="Nat. Commun.">
        <title>Whole-genome sequencing of Oryza brachyantha reveals mechanisms underlying Oryza genome evolution.</title>
        <authorList>
            <person name="Chen J."/>
            <person name="Huang Q."/>
            <person name="Gao D."/>
            <person name="Wang J."/>
            <person name="Lang Y."/>
            <person name="Liu T."/>
            <person name="Li B."/>
            <person name="Bai Z."/>
            <person name="Luis Goicoechea J."/>
            <person name="Liang C."/>
            <person name="Chen C."/>
            <person name="Zhang W."/>
            <person name="Sun S."/>
            <person name="Liao Y."/>
            <person name="Zhang X."/>
            <person name="Yang L."/>
            <person name="Song C."/>
            <person name="Wang M."/>
            <person name="Shi J."/>
            <person name="Liu G."/>
            <person name="Liu J."/>
            <person name="Zhou H."/>
            <person name="Zhou W."/>
            <person name="Yu Q."/>
            <person name="An N."/>
            <person name="Chen Y."/>
            <person name="Cai Q."/>
            <person name="Wang B."/>
            <person name="Liu B."/>
            <person name="Min J."/>
            <person name="Huang Y."/>
            <person name="Wu H."/>
            <person name="Li Z."/>
            <person name="Zhang Y."/>
            <person name="Yin Y."/>
            <person name="Song W."/>
            <person name="Jiang J."/>
            <person name="Jackson S.A."/>
            <person name="Wing R.A."/>
            <person name="Wang J."/>
            <person name="Chen M."/>
        </authorList>
    </citation>
    <scope>NUCLEOTIDE SEQUENCE [LARGE SCALE GENOMIC DNA]</scope>
    <source>
        <strain evidence="1">cv. IRGC 101232</strain>
    </source>
</reference>
<accession>J3MNH5</accession>
<dbReference type="AlphaFoldDB" id="J3MNH5"/>
<dbReference type="Proteomes" id="UP000006038">
    <property type="component" value="Chromosome 7"/>
</dbReference>
<protein>
    <submittedName>
        <fullName evidence="1">Uncharacterized protein</fullName>
    </submittedName>
</protein>
<dbReference type="HOGENOM" id="CLU_3109624_0_0_1"/>